<name>A0A5B0SAS1_PUCGR</name>
<reference evidence="1 2" key="1">
    <citation type="submission" date="2019-05" db="EMBL/GenBank/DDBJ databases">
        <title>Emergence of the Ug99 lineage of the wheat stem rust pathogen through somatic hybridization.</title>
        <authorList>
            <person name="Li F."/>
            <person name="Upadhyaya N.M."/>
            <person name="Sperschneider J."/>
            <person name="Matny O."/>
            <person name="Nguyen-Phuc H."/>
            <person name="Mago R."/>
            <person name="Raley C."/>
            <person name="Miller M.E."/>
            <person name="Silverstein K.A.T."/>
            <person name="Henningsen E."/>
            <person name="Hirsch C.D."/>
            <person name="Visser B."/>
            <person name="Pretorius Z.A."/>
            <person name="Steffenson B.J."/>
            <person name="Schwessinger B."/>
            <person name="Dodds P.N."/>
            <person name="Figueroa M."/>
        </authorList>
    </citation>
    <scope>NUCLEOTIDE SEQUENCE [LARGE SCALE GENOMIC DNA]</scope>
    <source>
        <strain evidence="1 2">Ug99</strain>
    </source>
</reference>
<organism evidence="1 2">
    <name type="scientific">Puccinia graminis f. sp. tritici</name>
    <dbReference type="NCBI Taxonomy" id="56615"/>
    <lineage>
        <taxon>Eukaryota</taxon>
        <taxon>Fungi</taxon>
        <taxon>Dikarya</taxon>
        <taxon>Basidiomycota</taxon>
        <taxon>Pucciniomycotina</taxon>
        <taxon>Pucciniomycetes</taxon>
        <taxon>Pucciniales</taxon>
        <taxon>Pucciniaceae</taxon>
        <taxon>Puccinia</taxon>
    </lineage>
</organism>
<evidence type="ECO:0000313" key="1">
    <source>
        <dbReference type="EMBL" id="KAA1134605.1"/>
    </source>
</evidence>
<sequence>MTGLSMLKESRPTSIPINTADILDRLRLLMSSSVFDWIFDASMTVFLPSAESRELIGRDRPTAGSSASRSIQRFSSGFFILVLSDIQLKVVLLSCSPGRFEVQVSLVPFSSSVVDENLVVMEFREADAGSGLPNQIAAGSLEMSPELA</sequence>
<dbReference type="EMBL" id="VDEP01000049">
    <property type="protein sequence ID" value="KAA1134605.1"/>
    <property type="molecule type" value="Genomic_DNA"/>
</dbReference>
<dbReference type="Proteomes" id="UP000325313">
    <property type="component" value="Unassembled WGS sequence"/>
</dbReference>
<gene>
    <name evidence="1" type="ORF">PGTUg99_009040</name>
</gene>
<accession>A0A5B0SAS1</accession>
<proteinExistence type="predicted"/>
<evidence type="ECO:0000313" key="2">
    <source>
        <dbReference type="Proteomes" id="UP000325313"/>
    </source>
</evidence>
<protein>
    <submittedName>
        <fullName evidence="1">Uncharacterized protein</fullName>
    </submittedName>
</protein>
<comment type="caution">
    <text evidence="1">The sequence shown here is derived from an EMBL/GenBank/DDBJ whole genome shotgun (WGS) entry which is preliminary data.</text>
</comment>
<dbReference type="AlphaFoldDB" id="A0A5B0SAS1"/>